<evidence type="ECO:0000256" key="2">
    <source>
        <dbReference type="SAM" id="MobiDB-lite"/>
    </source>
</evidence>
<organism evidence="4 5">
    <name type="scientific">[Candida] subhashii</name>
    <dbReference type="NCBI Taxonomy" id="561895"/>
    <lineage>
        <taxon>Eukaryota</taxon>
        <taxon>Fungi</taxon>
        <taxon>Dikarya</taxon>
        <taxon>Ascomycota</taxon>
        <taxon>Saccharomycotina</taxon>
        <taxon>Pichiomycetes</taxon>
        <taxon>Debaryomycetaceae</taxon>
        <taxon>Spathaspora</taxon>
    </lineage>
</organism>
<feature type="compositionally biased region" description="Basic and acidic residues" evidence="2">
    <location>
        <begin position="1048"/>
        <end position="1063"/>
    </location>
</feature>
<protein>
    <recommendedName>
        <fullName evidence="3">Integrase catalytic domain-containing protein</fullName>
    </recommendedName>
</protein>
<dbReference type="Proteomes" id="UP000694255">
    <property type="component" value="Unassembled WGS sequence"/>
</dbReference>
<dbReference type="CDD" id="cd09272">
    <property type="entry name" value="RNase_HI_RT_Ty1"/>
    <property type="match status" value="1"/>
</dbReference>
<dbReference type="PANTHER" id="PTHR11439:SF463">
    <property type="entry name" value="REVERSE TRANSCRIPTASE TY1_COPIA-TYPE DOMAIN-CONTAINING PROTEIN"/>
    <property type="match status" value="1"/>
</dbReference>
<keyword evidence="1" id="KW-0963">Cytoplasm</keyword>
<dbReference type="PANTHER" id="PTHR11439">
    <property type="entry name" value="GAG-POL-RELATED RETROTRANSPOSON"/>
    <property type="match status" value="1"/>
</dbReference>
<evidence type="ECO:0000259" key="3">
    <source>
        <dbReference type="PROSITE" id="PS50994"/>
    </source>
</evidence>
<feature type="region of interest" description="Disordered" evidence="2">
    <location>
        <begin position="1037"/>
        <end position="1130"/>
    </location>
</feature>
<dbReference type="PROSITE" id="PS50994">
    <property type="entry name" value="INTEGRASE"/>
    <property type="match status" value="1"/>
</dbReference>
<dbReference type="GO" id="GO:0015074">
    <property type="term" value="P:DNA integration"/>
    <property type="evidence" value="ECO:0007669"/>
    <property type="project" value="InterPro"/>
</dbReference>
<dbReference type="Pfam" id="PF07727">
    <property type="entry name" value="RVT_2"/>
    <property type="match status" value="1"/>
</dbReference>
<keyword evidence="5" id="KW-1185">Reference proteome</keyword>
<reference evidence="4 5" key="1">
    <citation type="journal article" date="2021" name="DNA Res.">
        <title>Genome analysis of Candida subhashii reveals its hybrid nature and dual mitochondrial genome conformations.</title>
        <authorList>
            <person name="Mixao V."/>
            <person name="Hegedusova E."/>
            <person name="Saus E."/>
            <person name="Pryszcz L.P."/>
            <person name="Cillingova A."/>
            <person name="Nosek J."/>
            <person name="Gabaldon T."/>
        </authorList>
    </citation>
    <scope>NUCLEOTIDE SEQUENCE [LARGE SCALE GENOMIC DNA]</scope>
    <source>
        <strain evidence="4 5">CBS 10753</strain>
    </source>
</reference>
<evidence type="ECO:0000256" key="1">
    <source>
        <dbReference type="ARBA" id="ARBA00022490"/>
    </source>
</evidence>
<feature type="region of interest" description="Disordered" evidence="2">
    <location>
        <begin position="31"/>
        <end position="85"/>
    </location>
</feature>
<dbReference type="EMBL" id="JAGSYN010000019">
    <property type="protein sequence ID" value="KAG7666320.1"/>
    <property type="molecule type" value="Genomic_DNA"/>
</dbReference>
<gene>
    <name evidence="4" type="ORF">J8A68_000144</name>
</gene>
<comment type="caution">
    <text evidence="4">The sequence shown here is derived from an EMBL/GenBank/DDBJ whole genome shotgun (WGS) entry which is preliminary data.</text>
</comment>
<dbReference type="OrthoDB" id="4026416at2759"/>
<evidence type="ECO:0000313" key="4">
    <source>
        <dbReference type="EMBL" id="KAG7666320.1"/>
    </source>
</evidence>
<dbReference type="InterPro" id="IPR013103">
    <property type="entry name" value="RVT_2"/>
</dbReference>
<feature type="domain" description="Integrase catalytic" evidence="3">
    <location>
        <begin position="727"/>
        <end position="892"/>
    </location>
</feature>
<accession>A0A8J5V3S7</accession>
<sequence>MSNQARTRSHNPEGFVFQEYVEPARRRGQRIQNNQNNQNQNQNITTENNNVNPDNTETNENENATTTSAVPEGGSIRPRNENANAPELDVKPELFVDFPFEDYIADIDTFIKTCEETANTRYKNNVESLVKNLNPLNETDPNSYANWLNFFQRLFEMYKGLERVVTDPESYDARIHSINRFKFSSPMKVAYFVEEFCNIISGQILNTKLDIGQIPVPEGNQLNLHLIWKHVASYRDENLPHSLRLAFAAAWSISEDQNFTKKKRNEGNFLRLGATNDYVKFLLLLDGNIVGGPMVKFYSNCCQSDQGPLCSEILAEYYLKWTEVGRDKEKFKAPTDNEIYTKMSSRPGFVVLGKSNEDGRRRGVVYLNKYAKMFNESFGKKSTEIIAPAIGYGNRNGYHHKRRFDHYNEYNNRDGQEKSDNNNESENTEKSNDTNESDRRSSYPSRGSFRGRGRGGFRRSRGGFRGRSRYHRGGRSYGNYEGRGNSVNAESTASEAINYFDEDIENKSDEVMISPDEAMYDSGASTSVVTRRELLKNFNALNIKKFKLADQSIVESEGTGTLTLEVNDELIEINDVSLIPHAALNIVSLGQLSELGYDAYISRSHLYLLNMNEKRCMVVAENLGGKNIYVGPIKGKLKVPRNILKIGFLYHLNIHNIPKCVASSEKTLYGQHLAGNHATLYALKEKIKNKEIDVKITPEEVEKIKLCPVCLATNAVQRPHNQTTQRETKRPLERVHCDTVGPIEIGDIKHYVTALTDDYSQYIEVIISQSKAIKETIVSLLELWNNYSPTNHITYFRSDNAAEMPSMSDLHKIGIRRDIIGAYSPELNGTAEVTNRIIFKGLRKCILNFPEQHELALTLFYYMVLYVITTINHTPRKKFKGLTPYQVFTGYHDFVFNFHQFGVDVVVKCSSKVEAKRLGVDLDKLTPPVVFGTFLGYSTDTTSFMIMISTEGYPVIVTPNVTFLPTFKVIDQYFKNKANEKFEPIKLDTEVLNKFLKKASEREDYVKFKSVHNVPHTYPNWEEFEIIHDEETIAEVEAEETEMSSSERGVDPRGVDPISEVRGDNVNLPNNRDKREVLVDPGACSPKNNENREVLDDPGACSPENREVLDDPGACSPENREVLDDPGACTPMNEMVSVDQGACSPNNNNNNSAVFVRGACSPDNNNNIEEGACTPNNEMVRITNNNKSNTNALVGRRNEPKKHRKKKNKLKPIEFSPTLDKVHKQLNLDKNGFRINERVNGKRTIDDVERDVPIIRRSKFGRIYKPKVYQYLNLMIFDDPDSLDEEENIFAVMNDIDPNDENWKAAKLKEIEKFKEMDVYKVVDTPRDKRIIPTRWVFTYKKNDMKDHVYKARCVVQGFRQSEGIDYDICKISSPVTDLSTIRLLTALATEFDYTIHHLDVKSAYLNAELSNEIYVKPPPGFNDNPNKCWKLNKSVYGLKQAGYEWYIKFTKIFTAMGFKNVVDTLFIKRTKDTVIIAAIYVDDVFIVCSREELFSQFKTELDSHVDFKDLGEISEYLGIKYEKTKDGYSINQREFLEKLIDNLKMKETYANHPKFKYIEKQIPMVKDKPEKVFRTHEFVTDEEEGELLEHDAKTDYQSIVGSLLWAANNTRPDISYAVNYLGKRAANPTVNDFAKLMYCVRYIMGTLDVKIEYKRREKSVADNFTINAFTDASFAPHSDRKSISGNVIYLNHYLVNWSTKRQKTIANSTAASEIIALRSAVHECLKLKTIMEEMNLKVKDVFVREDNTAVIQYCKNINVSHTSRNIDIAFKYLRDLVQSGVIKLCWVSTKANIADMFTKPLGKFEFIEFRNKLLGKHDLSKEVEKLNAIFLAEL</sequence>
<feature type="compositionally biased region" description="Basic residues" evidence="2">
    <location>
        <begin position="1199"/>
        <end position="1208"/>
    </location>
</feature>
<dbReference type="Pfam" id="PF22936">
    <property type="entry name" value="Pol_BBD"/>
    <property type="match status" value="1"/>
</dbReference>
<dbReference type="GeneID" id="73466945"/>
<dbReference type="RefSeq" id="XP_049266548.1">
    <property type="nucleotide sequence ID" value="XM_049405035.1"/>
</dbReference>
<dbReference type="InterPro" id="IPR054722">
    <property type="entry name" value="PolX-like_BBD"/>
</dbReference>
<feature type="compositionally biased region" description="Low complexity" evidence="2">
    <location>
        <begin position="32"/>
        <end position="67"/>
    </location>
</feature>
<feature type="region of interest" description="Disordered" evidence="2">
    <location>
        <begin position="410"/>
        <end position="487"/>
    </location>
</feature>
<proteinExistence type="predicted"/>
<evidence type="ECO:0000313" key="5">
    <source>
        <dbReference type="Proteomes" id="UP000694255"/>
    </source>
</evidence>
<feature type="compositionally biased region" description="Basic residues" evidence="2">
    <location>
        <begin position="449"/>
        <end position="474"/>
    </location>
</feature>
<dbReference type="InterPro" id="IPR001584">
    <property type="entry name" value="Integrase_cat-core"/>
</dbReference>
<feature type="compositionally biased region" description="Basic and acidic residues" evidence="2">
    <location>
        <begin position="410"/>
        <end position="441"/>
    </location>
</feature>
<name>A0A8J5V3S7_9ASCO</name>
<feature type="region of interest" description="Disordered" evidence="2">
    <location>
        <begin position="1189"/>
        <end position="1208"/>
    </location>
</feature>